<gene>
    <name evidence="2" type="ORF">UFOPK3120_00470</name>
    <name evidence="3" type="ORF">UFOPK3935_00231</name>
    <name evidence="1" type="ORF">UFOPK4171_00375</name>
</gene>
<evidence type="ECO:0000313" key="3">
    <source>
        <dbReference type="EMBL" id="CAB4972678.1"/>
    </source>
</evidence>
<accession>A0A6J5Z8Z3</accession>
<evidence type="ECO:0000313" key="1">
    <source>
        <dbReference type="EMBL" id="CAB4336053.1"/>
    </source>
</evidence>
<name>A0A6J5Z8Z3_9ZZZZ</name>
<organism evidence="1">
    <name type="scientific">freshwater metagenome</name>
    <dbReference type="NCBI Taxonomy" id="449393"/>
    <lineage>
        <taxon>unclassified sequences</taxon>
        <taxon>metagenomes</taxon>
        <taxon>ecological metagenomes</taxon>
    </lineage>
</organism>
<reference evidence="1" key="1">
    <citation type="submission" date="2020-05" db="EMBL/GenBank/DDBJ databases">
        <authorList>
            <person name="Chiriac C."/>
            <person name="Salcher M."/>
            <person name="Ghai R."/>
            <person name="Kavagutti S V."/>
        </authorList>
    </citation>
    <scope>NUCLEOTIDE SEQUENCE</scope>
</reference>
<evidence type="ECO:0000313" key="2">
    <source>
        <dbReference type="EMBL" id="CAB4809187.1"/>
    </source>
</evidence>
<dbReference type="EMBL" id="CAFBOH010000015">
    <property type="protein sequence ID" value="CAB4972678.1"/>
    <property type="molecule type" value="Genomic_DNA"/>
</dbReference>
<dbReference type="EMBL" id="CAFAAW010000039">
    <property type="protein sequence ID" value="CAB4809187.1"/>
    <property type="molecule type" value="Genomic_DNA"/>
</dbReference>
<proteinExistence type="predicted"/>
<dbReference type="EMBL" id="CAESAM010000020">
    <property type="protein sequence ID" value="CAB4336053.1"/>
    <property type="molecule type" value="Genomic_DNA"/>
</dbReference>
<sequence>MKQVEVRYSFNEGQWSAETDEFGIGYSHPEFNLAKEVITKSVYFFYENEDIEIIEKITPLQSQAVI</sequence>
<dbReference type="AlphaFoldDB" id="A0A6J5Z8Z3"/>
<protein>
    <submittedName>
        <fullName evidence="1">Unannotated protein</fullName>
    </submittedName>
</protein>